<feature type="domain" description="Glutamine amidotransferase type-2" evidence="2">
    <location>
        <begin position="39"/>
        <end position="469"/>
    </location>
</feature>
<dbReference type="Pfam" id="PF13522">
    <property type="entry name" value="GATase_6"/>
    <property type="match status" value="1"/>
</dbReference>
<dbReference type="InterPro" id="IPR017932">
    <property type="entry name" value="GATase_2_dom"/>
</dbReference>
<evidence type="ECO:0000313" key="3">
    <source>
        <dbReference type="EMBL" id="TMI76145.1"/>
    </source>
</evidence>
<dbReference type="AlphaFoldDB" id="A0A537IXZ4"/>
<sequence length="910" mass="99454">MSPEAIAQLIASRRSLAPTARLPDRATARFVKAEAEGGCGVVGLACTVPIAGRHILAPCGQMHNRGNGKGGGLAAAGLVAEQMGVDEHTLRTDYLIQIALLEDSTRGRIVSEFIEPVLDVRAGYRIPTLDDYRTIEGLQVRPPDVWRYFARVKPDVLDRVIAEKHLTALDRQAAEDEYLSQWAFRLNKTFYADQRMQAFVISYGRDMLVLKLVGYAEQALRYYQMENIQARVWIGHQRYPTKGRVWHPGGAHPFTALDTALVHNGDFANYHAVSEYLAQRNLFPLFLTDTEVSVLLVDLWARIYGYPVEYVIEAMAPTTERDFLMLPPERQRVYRAIQTAHMHGSPDGPWFFIIARTIADSRSGGQAVGQSRPEVATTSLDHPTARPRDGATAWQLIGITDTSMLRPQVFALQEGAVSVGIIASEKQAIDATLASLHHEDPRVCPVADRYWNARGGSYTDGGAFIFTVTADEKLICTDKFGSQVSTPPGQLHYVPTIPMAPAARAGEAPFHALRGGAPHTPAPDISDEAALFAQGRNGLLDWPYGILVAWLNAVHQEARAGDQVRKMVLGALTSLVDRRLPTGTKKRGSILALLHTAIYNTLRDVPLLDGIPPHHATRDAASRMHRVGWAHRDRLGGPPAPDHTLVVDPDGFPSEGGQSLARELVRAYRAGWRSLIVFNVRGQRFMGSGFGSESAGVRVDVYGSAGDYLGSGMDGIEMHVHNDAQDQVGQILKAGKLAVYGNAGQTLLYGAKGGEIYILGHAAGRPLINAVGRPRVVINGTALDYLAESFMAGDPLEGGGFVVLNGIDVGVDGHIVDLDTPYAGSNLFSLASGGAIYVRDPFQRLDEEQLNGGHFADMTEADWTTILPQLQENERLFNIPVDRLLTVDGKRRDPIEVYRKVEPVELSVLK</sequence>
<dbReference type="SUPFAM" id="SSF56235">
    <property type="entry name" value="N-terminal nucleophile aminohydrolases (Ntn hydrolases)"/>
    <property type="match status" value="1"/>
</dbReference>
<evidence type="ECO:0000256" key="1">
    <source>
        <dbReference type="SAM" id="MobiDB-lite"/>
    </source>
</evidence>
<dbReference type="SUPFAM" id="SSF69336">
    <property type="entry name" value="Alpha subunit of glutamate synthase, C-terminal domain"/>
    <property type="match status" value="1"/>
</dbReference>
<name>A0A537IXZ4_9BACT</name>
<protein>
    <submittedName>
        <fullName evidence="3">Glutamate synthase</fullName>
    </submittedName>
</protein>
<comment type="caution">
    <text evidence="3">The sequence shown here is derived from an EMBL/GenBank/DDBJ whole genome shotgun (WGS) entry which is preliminary data.</text>
</comment>
<dbReference type="PROSITE" id="PS51278">
    <property type="entry name" value="GATASE_TYPE_2"/>
    <property type="match status" value="1"/>
</dbReference>
<accession>A0A537IXZ4</accession>
<dbReference type="InterPro" id="IPR036485">
    <property type="entry name" value="Glu_synth_asu_C_sf"/>
</dbReference>
<organism evidence="3 4">
    <name type="scientific">Candidatus Segetimicrobium genomatis</name>
    <dbReference type="NCBI Taxonomy" id="2569760"/>
    <lineage>
        <taxon>Bacteria</taxon>
        <taxon>Bacillati</taxon>
        <taxon>Candidatus Sysuimicrobiota</taxon>
        <taxon>Candidatus Sysuimicrobiia</taxon>
        <taxon>Candidatus Sysuimicrobiales</taxon>
        <taxon>Candidatus Segetimicrobiaceae</taxon>
        <taxon>Candidatus Segetimicrobium</taxon>
    </lineage>
</organism>
<evidence type="ECO:0000313" key="4">
    <source>
        <dbReference type="Proteomes" id="UP000318834"/>
    </source>
</evidence>
<dbReference type="PANTHER" id="PTHR39673">
    <property type="entry name" value="TUNGSTEN FORMYLMETHANOFURAN DEHYDROGENASE, SUBUNIT C (FWDC)"/>
    <property type="match status" value="1"/>
</dbReference>
<dbReference type="Pfam" id="PF01493">
    <property type="entry name" value="GXGXG"/>
    <property type="match status" value="1"/>
</dbReference>
<dbReference type="Proteomes" id="UP000318834">
    <property type="component" value="Unassembled WGS sequence"/>
</dbReference>
<dbReference type="PANTHER" id="PTHR39673:SF5">
    <property type="entry name" value="TUNGSTEN-CONTAINING FORMYLMETHANOFURAN DEHYDROGENASE 2 SUBUNIT C"/>
    <property type="match status" value="1"/>
</dbReference>
<proteinExistence type="predicted"/>
<evidence type="ECO:0000259" key="2">
    <source>
        <dbReference type="PROSITE" id="PS51278"/>
    </source>
</evidence>
<feature type="region of interest" description="Disordered" evidence="1">
    <location>
        <begin position="364"/>
        <end position="386"/>
    </location>
</feature>
<dbReference type="InterPro" id="IPR029055">
    <property type="entry name" value="Ntn_hydrolases_N"/>
</dbReference>
<dbReference type="EMBL" id="VBAP01000029">
    <property type="protein sequence ID" value="TMI76145.1"/>
    <property type="molecule type" value="Genomic_DNA"/>
</dbReference>
<gene>
    <name evidence="3" type="ORF">E6H05_04540</name>
</gene>
<dbReference type="InterPro" id="IPR002489">
    <property type="entry name" value="Glu_synth_asu_C"/>
</dbReference>
<dbReference type="GO" id="GO:0016491">
    <property type="term" value="F:oxidoreductase activity"/>
    <property type="evidence" value="ECO:0007669"/>
    <property type="project" value="InterPro"/>
</dbReference>
<reference evidence="3 4" key="1">
    <citation type="journal article" date="2019" name="Nat. Microbiol.">
        <title>Mediterranean grassland soil C-N compound turnover is dependent on rainfall and depth, and is mediated by genomically divergent microorganisms.</title>
        <authorList>
            <person name="Diamond S."/>
            <person name="Andeer P.F."/>
            <person name="Li Z."/>
            <person name="Crits-Christoph A."/>
            <person name="Burstein D."/>
            <person name="Anantharaman K."/>
            <person name="Lane K.R."/>
            <person name="Thomas B.C."/>
            <person name="Pan C."/>
            <person name="Northen T.R."/>
            <person name="Banfield J.F."/>
        </authorList>
    </citation>
    <scope>NUCLEOTIDE SEQUENCE [LARGE SCALE GENOMIC DNA]</scope>
    <source>
        <strain evidence="3">NP_8</strain>
    </source>
</reference>
<dbReference type="Gene3D" id="3.60.20.10">
    <property type="entry name" value="Glutamine Phosphoribosylpyrophosphate, subunit 1, domain 1"/>
    <property type="match status" value="1"/>
</dbReference>
<dbReference type="Gene3D" id="2.160.20.60">
    <property type="entry name" value="Glutamate synthase, alpha subunit, C-terminal domain"/>
    <property type="match status" value="1"/>
</dbReference>